<evidence type="ECO:0000259" key="8">
    <source>
        <dbReference type="PROSITE" id="PS50850"/>
    </source>
</evidence>
<evidence type="ECO:0000256" key="7">
    <source>
        <dbReference type="SAM" id="Phobius"/>
    </source>
</evidence>
<keyword evidence="10" id="KW-1185">Reference proteome</keyword>
<dbReference type="Gene3D" id="1.20.1250.20">
    <property type="entry name" value="MFS general substrate transporter like domains"/>
    <property type="match status" value="2"/>
</dbReference>
<dbReference type="GO" id="GO:0022857">
    <property type="term" value="F:transmembrane transporter activity"/>
    <property type="evidence" value="ECO:0007669"/>
    <property type="project" value="InterPro"/>
</dbReference>
<reference evidence="9" key="1">
    <citation type="journal article" date="2020" name="New Phytol.">
        <title>Comparative genomics reveals dynamic genome evolution in host specialist ectomycorrhizal fungi.</title>
        <authorList>
            <person name="Lofgren L.A."/>
            <person name="Nguyen N.H."/>
            <person name="Vilgalys R."/>
            <person name="Ruytinx J."/>
            <person name="Liao H.L."/>
            <person name="Branco S."/>
            <person name="Kuo A."/>
            <person name="LaButti K."/>
            <person name="Lipzen A."/>
            <person name="Andreopoulos W."/>
            <person name="Pangilinan J."/>
            <person name="Riley R."/>
            <person name="Hundley H."/>
            <person name="Na H."/>
            <person name="Barry K."/>
            <person name="Grigoriev I.V."/>
            <person name="Stajich J.E."/>
            <person name="Kennedy P.G."/>
        </authorList>
    </citation>
    <scope>NUCLEOTIDE SEQUENCE</scope>
    <source>
        <strain evidence="9">DOB743</strain>
    </source>
</reference>
<feature type="transmembrane region" description="Helical" evidence="7">
    <location>
        <begin position="117"/>
        <end position="135"/>
    </location>
</feature>
<keyword evidence="2" id="KW-0813">Transport</keyword>
<feature type="transmembrane region" description="Helical" evidence="7">
    <location>
        <begin position="437"/>
        <end position="460"/>
    </location>
</feature>
<dbReference type="FunFam" id="1.20.1250.20:FF:000013">
    <property type="entry name" value="MFS general substrate transporter"/>
    <property type="match status" value="1"/>
</dbReference>
<dbReference type="AlphaFoldDB" id="A0A9P6ZT76"/>
<feature type="compositionally biased region" description="Basic and acidic residues" evidence="6">
    <location>
        <begin position="532"/>
        <end position="541"/>
    </location>
</feature>
<evidence type="ECO:0000256" key="4">
    <source>
        <dbReference type="ARBA" id="ARBA00022989"/>
    </source>
</evidence>
<dbReference type="Proteomes" id="UP000714275">
    <property type="component" value="Unassembled WGS sequence"/>
</dbReference>
<dbReference type="OrthoDB" id="2985014at2759"/>
<evidence type="ECO:0000256" key="5">
    <source>
        <dbReference type="ARBA" id="ARBA00023136"/>
    </source>
</evidence>
<dbReference type="PROSITE" id="PS50850">
    <property type="entry name" value="MFS"/>
    <property type="match status" value="1"/>
</dbReference>
<feature type="transmembrane region" description="Helical" evidence="7">
    <location>
        <begin position="246"/>
        <end position="267"/>
    </location>
</feature>
<feature type="domain" description="Major facilitator superfamily (MFS) profile" evidence="8">
    <location>
        <begin position="117"/>
        <end position="526"/>
    </location>
</feature>
<dbReference type="Pfam" id="PF07690">
    <property type="entry name" value="MFS_1"/>
    <property type="match status" value="1"/>
</dbReference>
<gene>
    <name evidence="9" type="ORF">EV702DRAFT_1109587</name>
</gene>
<proteinExistence type="predicted"/>
<evidence type="ECO:0000256" key="2">
    <source>
        <dbReference type="ARBA" id="ARBA00022448"/>
    </source>
</evidence>
<sequence>MPPACNAPPVTVKTGCWSTRSGSDPVNRFRRIMLGTKVVPDDPTSHPSIPLPFYFSLYFLPVDRMYMDHYEHCDTRQDGPSIEGASEVDPLIPLDLDLESDSEAQERRLLKKLDKRILPILCLLYLFAYLDRSNLGNARLQGLPGDVLGGDPTGVLFDWVNSAFFFTYILLQIPFTVLSKYYNPRIWIGCSAILWGICSLSMAGAHTFTSLIIARLGLGTFEAAFGGAVVLYFSFYYTKAECGTRIAYWFGFAAVAGAFGGLIAYGIEHINVSIANWRLLFLLEGTPTVLLGLLCLFILPDRPESTQFLTAAERKIAISRMNRGTSGDFGAVVRRSHVIAAFQDWRIYVGGVIYFGLNCALASLSAFLPTIIGTMEHEDAMAQLLTVPPYAMAGLVLIVTSYSSDRLQIRGPLLVCTSTIGGLGYLILLGATRQQDVRYGATFLITSGTYSSIGLMNAWFSHNLGSETKRAAGIPLYGAIGQIGGILGSHLYPLTEGPAYTSGFIVSASLLFLAALCALLLSVSFRLDNMQRDKEHGKPDPDDMVDTSELADKAPGFRYVP</sequence>
<organism evidence="9 10">
    <name type="scientific">Suillus placidus</name>
    <dbReference type="NCBI Taxonomy" id="48579"/>
    <lineage>
        <taxon>Eukaryota</taxon>
        <taxon>Fungi</taxon>
        <taxon>Dikarya</taxon>
        <taxon>Basidiomycota</taxon>
        <taxon>Agaricomycotina</taxon>
        <taxon>Agaricomycetes</taxon>
        <taxon>Agaricomycetidae</taxon>
        <taxon>Boletales</taxon>
        <taxon>Suillineae</taxon>
        <taxon>Suillaceae</taxon>
        <taxon>Suillus</taxon>
    </lineage>
</organism>
<name>A0A9P6ZT76_9AGAM</name>
<feature type="transmembrane region" description="Helical" evidence="7">
    <location>
        <begin position="345"/>
        <end position="368"/>
    </location>
</feature>
<keyword evidence="3 7" id="KW-0812">Transmembrane</keyword>
<dbReference type="InterPro" id="IPR020846">
    <property type="entry name" value="MFS_dom"/>
</dbReference>
<feature type="transmembrane region" description="Helical" evidence="7">
    <location>
        <begin position="380"/>
        <end position="399"/>
    </location>
</feature>
<dbReference type="PANTHER" id="PTHR43791:SF36">
    <property type="entry name" value="TRANSPORTER, PUTATIVE (AFU_ORTHOLOGUE AFUA_6G08340)-RELATED"/>
    <property type="match status" value="1"/>
</dbReference>
<evidence type="ECO:0000256" key="6">
    <source>
        <dbReference type="SAM" id="MobiDB-lite"/>
    </source>
</evidence>
<feature type="transmembrane region" description="Helical" evidence="7">
    <location>
        <begin position="411"/>
        <end position="431"/>
    </location>
</feature>
<dbReference type="InterPro" id="IPR011701">
    <property type="entry name" value="MFS"/>
</dbReference>
<dbReference type="InterPro" id="IPR036259">
    <property type="entry name" value="MFS_trans_sf"/>
</dbReference>
<accession>A0A9P6ZT76</accession>
<feature type="transmembrane region" description="Helical" evidence="7">
    <location>
        <begin position="472"/>
        <end position="492"/>
    </location>
</feature>
<keyword evidence="5 7" id="KW-0472">Membrane</keyword>
<evidence type="ECO:0000256" key="1">
    <source>
        <dbReference type="ARBA" id="ARBA00004141"/>
    </source>
</evidence>
<evidence type="ECO:0000313" key="10">
    <source>
        <dbReference type="Proteomes" id="UP000714275"/>
    </source>
</evidence>
<evidence type="ECO:0000256" key="3">
    <source>
        <dbReference type="ARBA" id="ARBA00022692"/>
    </source>
</evidence>
<dbReference type="EMBL" id="JABBWD010000027">
    <property type="protein sequence ID" value="KAG1776304.1"/>
    <property type="molecule type" value="Genomic_DNA"/>
</dbReference>
<feature type="transmembrane region" description="Helical" evidence="7">
    <location>
        <begin position="155"/>
        <end position="174"/>
    </location>
</feature>
<protein>
    <submittedName>
        <fullName evidence="9">Major facilitator superfamily domain-containing protein</fullName>
    </submittedName>
</protein>
<feature type="transmembrane region" description="Helical" evidence="7">
    <location>
        <begin position="279"/>
        <end position="299"/>
    </location>
</feature>
<dbReference type="SUPFAM" id="SSF103473">
    <property type="entry name" value="MFS general substrate transporter"/>
    <property type="match status" value="1"/>
</dbReference>
<feature type="region of interest" description="Disordered" evidence="6">
    <location>
        <begin position="532"/>
        <end position="561"/>
    </location>
</feature>
<evidence type="ECO:0000313" key="9">
    <source>
        <dbReference type="EMBL" id="KAG1776304.1"/>
    </source>
</evidence>
<feature type="transmembrane region" description="Helical" evidence="7">
    <location>
        <begin position="186"/>
        <end position="206"/>
    </location>
</feature>
<comment type="subcellular location">
    <subcellularLocation>
        <location evidence="1">Membrane</location>
        <topology evidence="1">Multi-pass membrane protein</topology>
    </subcellularLocation>
</comment>
<feature type="transmembrane region" description="Helical" evidence="7">
    <location>
        <begin position="504"/>
        <end position="525"/>
    </location>
</feature>
<keyword evidence="4 7" id="KW-1133">Transmembrane helix</keyword>
<comment type="caution">
    <text evidence="9">The sequence shown here is derived from an EMBL/GenBank/DDBJ whole genome shotgun (WGS) entry which is preliminary data.</text>
</comment>
<dbReference type="FunFam" id="1.20.1250.20:FF:000018">
    <property type="entry name" value="MFS transporter permease"/>
    <property type="match status" value="1"/>
</dbReference>
<feature type="transmembrane region" description="Helical" evidence="7">
    <location>
        <begin position="212"/>
        <end position="234"/>
    </location>
</feature>
<dbReference type="PANTHER" id="PTHR43791">
    <property type="entry name" value="PERMEASE-RELATED"/>
    <property type="match status" value="1"/>
</dbReference>
<dbReference type="GO" id="GO:0016020">
    <property type="term" value="C:membrane"/>
    <property type="evidence" value="ECO:0007669"/>
    <property type="project" value="UniProtKB-SubCell"/>
</dbReference>